<evidence type="ECO:0000256" key="1">
    <source>
        <dbReference type="SAM" id="Phobius"/>
    </source>
</evidence>
<feature type="transmembrane region" description="Helical" evidence="1">
    <location>
        <begin position="24"/>
        <end position="50"/>
    </location>
</feature>
<evidence type="ECO:0000313" key="2">
    <source>
        <dbReference type="EMBL" id="CAG6780454.1"/>
    </source>
</evidence>
<feature type="transmembrane region" description="Helical" evidence="1">
    <location>
        <begin position="57"/>
        <end position="81"/>
    </location>
</feature>
<dbReference type="EMBL" id="HBUF01618498">
    <property type="protein sequence ID" value="CAG6780453.1"/>
    <property type="molecule type" value="Transcribed_RNA"/>
</dbReference>
<protein>
    <submittedName>
        <fullName evidence="2">Uncharacterized protein</fullName>
    </submittedName>
</protein>
<reference evidence="2" key="1">
    <citation type="submission" date="2021-05" db="EMBL/GenBank/DDBJ databases">
        <authorList>
            <person name="Alioto T."/>
            <person name="Alioto T."/>
            <person name="Gomez Garrido J."/>
        </authorList>
    </citation>
    <scope>NUCLEOTIDE SEQUENCE</scope>
</reference>
<keyword evidence="1" id="KW-0812">Transmembrane</keyword>
<dbReference type="EMBL" id="HBUF01618500">
    <property type="protein sequence ID" value="CAG6780455.1"/>
    <property type="molecule type" value="Transcribed_RNA"/>
</dbReference>
<organism evidence="2">
    <name type="scientific">Cacopsylla melanoneura</name>
    <dbReference type="NCBI Taxonomy" id="428564"/>
    <lineage>
        <taxon>Eukaryota</taxon>
        <taxon>Metazoa</taxon>
        <taxon>Ecdysozoa</taxon>
        <taxon>Arthropoda</taxon>
        <taxon>Hexapoda</taxon>
        <taxon>Insecta</taxon>
        <taxon>Pterygota</taxon>
        <taxon>Neoptera</taxon>
        <taxon>Paraneoptera</taxon>
        <taxon>Hemiptera</taxon>
        <taxon>Sternorrhyncha</taxon>
        <taxon>Psylloidea</taxon>
        <taxon>Psyllidae</taxon>
        <taxon>Psyllinae</taxon>
        <taxon>Cacopsylla</taxon>
    </lineage>
</organism>
<sequence length="126" mass="14302">MMNLYPILLETSSFFLPLSPPPPFSFNLFGALLLRMFPIDTIIAGACFSIQSLSSSFLIIIQSSFSLPVSLLFCTFFEFINSQSVFLLFSFSRDILDSVDFIKKSLLAILFFFRIAKHRLDLSFSS</sequence>
<dbReference type="AlphaFoldDB" id="A0A8D9B8B7"/>
<name>A0A8D9B8B7_9HEMI</name>
<keyword evidence="1" id="KW-0472">Membrane</keyword>
<proteinExistence type="predicted"/>
<dbReference type="EMBL" id="HBUF01618499">
    <property type="protein sequence ID" value="CAG6780454.1"/>
    <property type="molecule type" value="Transcribed_RNA"/>
</dbReference>
<accession>A0A8D9B8B7</accession>
<keyword evidence="1" id="KW-1133">Transmembrane helix</keyword>